<dbReference type="GO" id="GO:0005886">
    <property type="term" value="C:plasma membrane"/>
    <property type="evidence" value="ECO:0007669"/>
    <property type="project" value="UniProtKB-SubCell"/>
</dbReference>
<evidence type="ECO:0000256" key="6">
    <source>
        <dbReference type="ARBA" id="ARBA00022989"/>
    </source>
</evidence>
<reference evidence="10 11" key="1">
    <citation type="submission" date="2018-04" db="EMBL/GenBank/DDBJ databases">
        <title>Genome sequencing of Flavobacterium sp. HYN0048.</title>
        <authorList>
            <person name="Yi H."/>
            <person name="Baek C."/>
        </authorList>
    </citation>
    <scope>NUCLEOTIDE SEQUENCE [LARGE SCALE GENOMIC DNA]</scope>
    <source>
        <strain evidence="10 11">HYN0048</strain>
    </source>
</reference>
<evidence type="ECO:0000256" key="3">
    <source>
        <dbReference type="ARBA" id="ARBA00022448"/>
    </source>
</evidence>
<proteinExistence type="inferred from homology"/>
<sequence length="408" mass="46083">MNETIKLPFYARIALILVGLIALFYIFYVSQDIIVPVIFAFIFSILLRPVMQFFRKLRFPHVLAVIFTVLIFVLVVLGIIIFLSVQISDFTEDWGMIKKNFTIHLSHLQEYVRAHFDISRREQQEYIDSATKDTMKTGKAMLGTTLLSFTDTLMSLILVPIYMFLMLLYRTHFMKFLCKLFKSEHHAKLEEIITQIKIAVKGYITGLIIEMVIVSILTMVGFMIIGVKYAILLGLLTGLLNLIPYIGILFAGFLSIVASLTGSPDLSIILGVIIVNFIVQFIDNNILVPMIVSSKVEINAFISILGIIIGGAIAGIPGMFLAIPLIAIMKVICDRIDFLEPWGYLVGDDLPKTYQWRKIKFPLYTYENSATVHVAEEIKKPLFTVTSTVPKPEEGTEESKPNKPSELP</sequence>
<feature type="compositionally biased region" description="Basic and acidic residues" evidence="8">
    <location>
        <begin position="391"/>
        <end position="408"/>
    </location>
</feature>
<feature type="transmembrane region" description="Helical" evidence="9">
    <location>
        <begin position="231"/>
        <end position="254"/>
    </location>
</feature>
<evidence type="ECO:0000313" key="10">
    <source>
        <dbReference type="EMBL" id="AWA30430.1"/>
    </source>
</evidence>
<feature type="transmembrane region" description="Helical" evidence="9">
    <location>
        <begin position="302"/>
        <end position="328"/>
    </location>
</feature>
<evidence type="ECO:0000256" key="7">
    <source>
        <dbReference type="ARBA" id="ARBA00023136"/>
    </source>
</evidence>
<feature type="transmembrane region" description="Helical" evidence="9">
    <location>
        <begin position="266"/>
        <end position="282"/>
    </location>
</feature>
<name>A0A2S0RGK7_9FLAO</name>
<dbReference type="Pfam" id="PF01594">
    <property type="entry name" value="AI-2E_transport"/>
    <property type="match status" value="1"/>
</dbReference>
<evidence type="ECO:0000256" key="8">
    <source>
        <dbReference type="SAM" id="MobiDB-lite"/>
    </source>
</evidence>
<dbReference type="GO" id="GO:0055085">
    <property type="term" value="P:transmembrane transport"/>
    <property type="evidence" value="ECO:0007669"/>
    <property type="project" value="TreeGrafter"/>
</dbReference>
<dbReference type="AlphaFoldDB" id="A0A2S0RGK7"/>
<evidence type="ECO:0000256" key="4">
    <source>
        <dbReference type="ARBA" id="ARBA00022475"/>
    </source>
</evidence>
<evidence type="ECO:0000256" key="1">
    <source>
        <dbReference type="ARBA" id="ARBA00004651"/>
    </source>
</evidence>
<dbReference type="EMBL" id="CP028811">
    <property type="protein sequence ID" value="AWA30430.1"/>
    <property type="molecule type" value="Genomic_DNA"/>
</dbReference>
<keyword evidence="6 9" id="KW-1133">Transmembrane helix</keyword>
<organism evidence="10 11">
    <name type="scientific">Flavobacterium magnum</name>
    <dbReference type="NCBI Taxonomy" id="2162713"/>
    <lineage>
        <taxon>Bacteria</taxon>
        <taxon>Pseudomonadati</taxon>
        <taxon>Bacteroidota</taxon>
        <taxon>Flavobacteriia</taxon>
        <taxon>Flavobacteriales</taxon>
        <taxon>Flavobacteriaceae</taxon>
        <taxon>Flavobacterium</taxon>
    </lineage>
</organism>
<keyword evidence="7 9" id="KW-0472">Membrane</keyword>
<gene>
    <name evidence="10" type="ORF">HYN48_10200</name>
</gene>
<keyword evidence="3" id="KW-0813">Transport</keyword>
<keyword evidence="5 9" id="KW-0812">Transmembrane</keyword>
<dbReference type="InterPro" id="IPR002549">
    <property type="entry name" value="AI-2E-like"/>
</dbReference>
<dbReference type="KEGG" id="fmg:HYN48_10200"/>
<evidence type="ECO:0000256" key="2">
    <source>
        <dbReference type="ARBA" id="ARBA00009773"/>
    </source>
</evidence>
<dbReference type="Proteomes" id="UP000244193">
    <property type="component" value="Chromosome"/>
</dbReference>
<feature type="transmembrane region" description="Helical" evidence="9">
    <location>
        <begin position="203"/>
        <end position="225"/>
    </location>
</feature>
<dbReference type="PANTHER" id="PTHR21716:SF53">
    <property type="entry name" value="PERMEASE PERM-RELATED"/>
    <property type="match status" value="1"/>
</dbReference>
<keyword evidence="11" id="KW-1185">Reference proteome</keyword>
<feature type="transmembrane region" description="Helical" evidence="9">
    <location>
        <begin position="33"/>
        <end position="50"/>
    </location>
</feature>
<comment type="subcellular location">
    <subcellularLocation>
        <location evidence="1">Cell membrane</location>
        <topology evidence="1">Multi-pass membrane protein</topology>
    </subcellularLocation>
</comment>
<feature type="region of interest" description="Disordered" evidence="8">
    <location>
        <begin position="386"/>
        <end position="408"/>
    </location>
</feature>
<accession>A0A2S0RGK7</accession>
<protein>
    <submittedName>
        <fullName evidence="10">AI-2E family transporter</fullName>
    </submittedName>
</protein>
<dbReference type="OrthoDB" id="9793390at2"/>
<keyword evidence="4" id="KW-1003">Cell membrane</keyword>
<dbReference type="RefSeq" id="WP_108371348.1">
    <property type="nucleotide sequence ID" value="NZ_CP028811.1"/>
</dbReference>
<dbReference type="PANTHER" id="PTHR21716">
    <property type="entry name" value="TRANSMEMBRANE PROTEIN"/>
    <property type="match status" value="1"/>
</dbReference>
<feature type="transmembrane region" description="Helical" evidence="9">
    <location>
        <begin position="146"/>
        <end position="169"/>
    </location>
</feature>
<evidence type="ECO:0000256" key="5">
    <source>
        <dbReference type="ARBA" id="ARBA00022692"/>
    </source>
</evidence>
<evidence type="ECO:0000256" key="9">
    <source>
        <dbReference type="SAM" id="Phobius"/>
    </source>
</evidence>
<feature type="transmembrane region" description="Helical" evidence="9">
    <location>
        <begin position="9"/>
        <end position="27"/>
    </location>
</feature>
<feature type="transmembrane region" description="Helical" evidence="9">
    <location>
        <begin position="62"/>
        <end position="85"/>
    </location>
</feature>
<evidence type="ECO:0000313" key="11">
    <source>
        <dbReference type="Proteomes" id="UP000244193"/>
    </source>
</evidence>
<comment type="similarity">
    <text evidence="2">Belongs to the autoinducer-2 exporter (AI-2E) (TC 2.A.86) family.</text>
</comment>